<dbReference type="PANTHER" id="PTHR43489">
    <property type="entry name" value="ISOMERASE"/>
    <property type="match status" value="1"/>
</dbReference>
<evidence type="ECO:0000256" key="2">
    <source>
        <dbReference type="PIRNR" id="PIRNR006241"/>
    </source>
</evidence>
<dbReference type="InterPro" id="IPR013022">
    <property type="entry name" value="Xyl_isomerase-like_TIM-brl"/>
</dbReference>
<sequence length="253" mass="27616">MPKLAANISHLFPERSFPTRFQAAKDAGFEGVEILFPYEIPAQQIRDALDGAGLKLALINAPPLSVAPDHPALPGGEEGFRAAMEAVLDYAAPLAPDAIHVMSGYTQGIEAEDALVDNLLWLADLAPDQLFTIEPLNLGDQPGYFLSDYDIAARVLNRVDRPNLGLQYDSYHSQKIHGDALAVWEKFRPLVRHVQLGAPPERTEPRLDQGPIYFPSLFAAIASSGYDGWISAEYRPTTAKTEDSLGWMSGFGA</sequence>
<evidence type="ECO:0000256" key="1">
    <source>
        <dbReference type="ARBA" id="ARBA00023235"/>
    </source>
</evidence>
<gene>
    <name evidence="5" type="ORF">GCM10010961_43320</name>
</gene>
<evidence type="ECO:0000313" key="6">
    <source>
        <dbReference type="Proteomes" id="UP000611500"/>
    </source>
</evidence>
<dbReference type="Gene3D" id="3.20.20.150">
    <property type="entry name" value="Divalent-metal-dependent TIM barrel enzymes"/>
    <property type="match status" value="1"/>
</dbReference>
<feature type="domain" description="Xylose isomerase-like TIM barrel" evidence="4">
    <location>
        <begin position="21"/>
        <end position="248"/>
    </location>
</feature>
<evidence type="ECO:0000313" key="5">
    <source>
        <dbReference type="EMBL" id="GHH04723.1"/>
    </source>
</evidence>
<dbReference type="Pfam" id="PF01261">
    <property type="entry name" value="AP_endonuc_2"/>
    <property type="match status" value="1"/>
</dbReference>
<dbReference type="EMBL" id="BNAP01000045">
    <property type="protein sequence ID" value="GHH04723.1"/>
    <property type="molecule type" value="Genomic_DNA"/>
</dbReference>
<dbReference type="InterPro" id="IPR026040">
    <property type="entry name" value="HyI-like"/>
</dbReference>
<dbReference type="AlphaFoldDB" id="A0A8J3HBJ8"/>
<dbReference type="GO" id="GO:0046487">
    <property type="term" value="P:glyoxylate metabolic process"/>
    <property type="evidence" value="ECO:0007669"/>
    <property type="project" value="TreeGrafter"/>
</dbReference>
<dbReference type="GO" id="GO:0008903">
    <property type="term" value="F:hydroxypyruvate isomerase activity"/>
    <property type="evidence" value="ECO:0007669"/>
    <property type="project" value="TreeGrafter"/>
</dbReference>
<dbReference type="PIRSF" id="PIRSF006241">
    <property type="entry name" value="HyI"/>
    <property type="match status" value="1"/>
</dbReference>
<protein>
    <submittedName>
        <fullName evidence="5">Hydroxypyruvate isomerase</fullName>
    </submittedName>
</protein>
<dbReference type="SUPFAM" id="SSF51658">
    <property type="entry name" value="Xylose isomerase-like"/>
    <property type="match status" value="1"/>
</dbReference>
<dbReference type="Proteomes" id="UP000611500">
    <property type="component" value="Unassembled WGS sequence"/>
</dbReference>
<accession>A0A8J3HBJ8</accession>
<feature type="active site" description="Proton donor/acceptor" evidence="3">
    <location>
        <position position="233"/>
    </location>
</feature>
<dbReference type="InterPro" id="IPR050417">
    <property type="entry name" value="Sugar_Epim/Isomerase"/>
</dbReference>
<feature type="active site" description="Proton donor/acceptor" evidence="3">
    <location>
        <position position="134"/>
    </location>
</feature>
<organism evidence="5 6">
    <name type="scientific">Pseudodonghicola xiamenensis</name>
    <dbReference type="NCBI Taxonomy" id="337702"/>
    <lineage>
        <taxon>Bacteria</taxon>
        <taxon>Pseudomonadati</taxon>
        <taxon>Pseudomonadota</taxon>
        <taxon>Alphaproteobacteria</taxon>
        <taxon>Rhodobacterales</taxon>
        <taxon>Paracoccaceae</taxon>
        <taxon>Pseudodonghicola</taxon>
    </lineage>
</organism>
<proteinExistence type="inferred from homology"/>
<dbReference type="RefSeq" id="WP_028095425.1">
    <property type="nucleotide sequence ID" value="NZ_BNAP01000045.1"/>
</dbReference>
<evidence type="ECO:0000256" key="3">
    <source>
        <dbReference type="PIRSR" id="PIRSR006241-50"/>
    </source>
</evidence>
<dbReference type="InterPro" id="IPR036237">
    <property type="entry name" value="Xyl_isomerase-like_sf"/>
</dbReference>
<evidence type="ECO:0000259" key="4">
    <source>
        <dbReference type="Pfam" id="PF01261"/>
    </source>
</evidence>
<reference evidence="5" key="1">
    <citation type="journal article" date="2014" name="Int. J. Syst. Evol. Microbiol.">
        <title>Complete genome sequence of Corynebacterium casei LMG S-19264T (=DSM 44701T), isolated from a smear-ripened cheese.</title>
        <authorList>
            <consortium name="US DOE Joint Genome Institute (JGI-PGF)"/>
            <person name="Walter F."/>
            <person name="Albersmeier A."/>
            <person name="Kalinowski J."/>
            <person name="Ruckert C."/>
        </authorList>
    </citation>
    <scope>NUCLEOTIDE SEQUENCE</scope>
    <source>
        <strain evidence="5">CGMCC 1.7081</strain>
    </source>
</reference>
<keyword evidence="6" id="KW-1185">Reference proteome</keyword>
<comment type="caution">
    <text evidence="5">The sequence shown here is derived from an EMBL/GenBank/DDBJ whole genome shotgun (WGS) entry which is preliminary data.</text>
</comment>
<name>A0A8J3HBJ8_9RHOB</name>
<keyword evidence="1 2" id="KW-0413">Isomerase</keyword>
<dbReference type="PANTHER" id="PTHR43489:SF6">
    <property type="entry name" value="HYDROXYPYRUVATE ISOMERASE-RELATED"/>
    <property type="match status" value="1"/>
</dbReference>
<comment type="similarity">
    <text evidence="2">Belongs to the hyi family.</text>
</comment>
<reference evidence="5" key="2">
    <citation type="submission" date="2020-09" db="EMBL/GenBank/DDBJ databases">
        <authorList>
            <person name="Sun Q."/>
            <person name="Zhou Y."/>
        </authorList>
    </citation>
    <scope>NUCLEOTIDE SEQUENCE</scope>
    <source>
        <strain evidence="5">CGMCC 1.7081</strain>
    </source>
</reference>